<dbReference type="AlphaFoldDB" id="A0A239JUW5"/>
<dbReference type="PROSITE" id="PS51257">
    <property type="entry name" value="PROKAR_LIPOPROTEIN"/>
    <property type="match status" value="1"/>
</dbReference>
<dbReference type="InterPro" id="IPR023893">
    <property type="entry name" value="MauG-like"/>
</dbReference>
<dbReference type="GO" id="GO:0020037">
    <property type="term" value="F:heme binding"/>
    <property type="evidence" value="ECO:0007669"/>
    <property type="project" value="InterPro"/>
</dbReference>
<keyword evidence="9" id="KW-0575">Peroxidase</keyword>
<dbReference type="GO" id="GO:0004130">
    <property type="term" value="F:cytochrome-c peroxidase activity"/>
    <property type="evidence" value="ECO:0007669"/>
    <property type="project" value="TreeGrafter"/>
</dbReference>
<comment type="subcellular location">
    <subcellularLocation>
        <location evidence="1">Cell envelope</location>
    </subcellularLocation>
</comment>
<evidence type="ECO:0000256" key="2">
    <source>
        <dbReference type="ARBA" id="ARBA00022617"/>
    </source>
</evidence>
<accession>A0A239JUW5</accession>
<feature type="domain" description="Cytochrome c" evidence="8">
    <location>
        <begin position="271"/>
        <end position="416"/>
    </location>
</feature>
<feature type="chain" id="PRO_5012241167" evidence="7">
    <location>
        <begin position="21"/>
        <end position="421"/>
    </location>
</feature>
<dbReference type="GO" id="GO:0046872">
    <property type="term" value="F:metal ion binding"/>
    <property type="evidence" value="ECO:0007669"/>
    <property type="project" value="UniProtKB-KW"/>
</dbReference>
<dbReference type="NCBIfam" id="TIGR03981">
    <property type="entry name" value="SAM_quin_mod"/>
    <property type="match status" value="1"/>
</dbReference>
<evidence type="ECO:0000256" key="7">
    <source>
        <dbReference type="SAM" id="SignalP"/>
    </source>
</evidence>
<keyword evidence="3 6" id="KW-0479">Metal-binding</keyword>
<dbReference type="GO" id="GO:0009055">
    <property type="term" value="F:electron transfer activity"/>
    <property type="evidence" value="ECO:0007669"/>
    <property type="project" value="InterPro"/>
</dbReference>
<keyword evidence="4" id="KW-0560">Oxidoreductase</keyword>
<evidence type="ECO:0000259" key="8">
    <source>
        <dbReference type="PROSITE" id="PS51007"/>
    </source>
</evidence>
<evidence type="ECO:0000313" key="10">
    <source>
        <dbReference type="Proteomes" id="UP000198339"/>
    </source>
</evidence>
<dbReference type="InterPro" id="IPR004852">
    <property type="entry name" value="Di-haem_cyt_c_peroxidsae"/>
</dbReference>
<evidence type="ECO:0000313" key="9">
    <source>
        <dbReference type="EMBL" id="SNT09585.1"/>
    </source>
</evidence>
<dbReference type="SUPFAM" id="SSF46626">
    <property type="entry name" value="Cytochrome c"/>
    <property type="match status" value="2"/>
</dbReference>
<keyword evidence="5 6" id="KW-0408">Iron</keyword>
<name>A0A239JUW5_9SPHN</name>
<proteinExistence type="predicted"/>
<evidence type="ECO:0000256" key="1">
    <source>
        <dbReference type="ARBA" id="ARBA00004196"/>
    </source>
</evidence>
<feature type="signal peptide" evidence="7">
    <location>
        <begin position="1"/>
        <end position="20"/>
    </location>
</feature>
<evidence type="ECO:0000256" key="3">
    <source>
        <dbReference type="ARBA" id="ARBA00022723"/>
    </source>
</evidence>
<sequence length="421" mass="45384">MKSVSNATLLSAALFLTACDAPPSDGSQASAEPATDTMRMAALRDAAIASGFVRAEALAIPVDPARRDAGRLIFASTKMSLNQSISCRDCHLNEFGSTDGLPNAVGAGAVGHGAARMANSEGPILPRNVLPFWGRGSKGFTTFFWDGKVSVEDGKVVSQFGDRAPSGDPMVVAAHLPSVELREMIADTPTVRDTLVTEDVDAARTVQDELARRFADDAEIGPRLAAAYRLPAGKLAFGHVADALAAFIRDEFRIRPTRLEAFVFDRGQISRTELAGGLLFYGRGRCSFCHSGPYFSDFDFHAVAFPQAGFGKNGFGIDEGRYNVTLDPADRFRFRTPPLYNLSSTGPYSHSGSVVRVEDAIIAHFDPLRLIDTKDMSIRERADLYSRLGPASREPLPSALTDAEVRSIAAFLRMLDFKGPS</sequence>
<dbReference type="InterPro" id="IPR036909">
    <property type="entry name" value="Cyt_c-like_dom_sf"/>
</dbReference>
<reference evidence="9 10" key="1">
    <citation type="submission" date="2017-06" db="EMBL/GenBank/DDBJ databases">
        <authorList>
            <person name="Kim H.J."/>
            <person name="Triplett B.A."/>
        </authorList>
    </citation>
    <scope>NUCLEOTIDE SEQUENCE [LARGE SCALE GENOMIC DNA]</scope>
    <source>
        <strain evidence="9 10">DS15</strain>
    </source>
</reference>
<dbReference type="InterPro" id="IPR009056">
    <property type="entry name" value="Cyt_c-like_dom"/>
</dbReference>
<evidence type="ECO:0000256" key="4">
    <source>
        <dbReference type="ARBA" id="ARBA00023002"/>
    </source>
</evidence>
<keyword evidence="7" id="KW-0732">Signal</keyword>
<dbReference type="InterPro" id="IPR051395">
    <property type="entry name" value="Cytochrome_c_Peroxidase/MauG"/>
</dbReference>
<dbReference type="Proteomes" id="UP000198339">
    <property type="component" value="Unassembled WGS sequence"/>
</dbReference>
<keyword evidence="10" id="KW-1185">Reference proteome</keyword>
<protein>
    <submittedName>
        <fullName evidence="9">Cytochrome c peroxidase</fullName>
    </submittedName>
</protein>
<dbReference type="PROSITE" id="PS51007">
    <property type="entry name" value="CYTC"/>
    <property type="match status" value="2"/>
</dbReference>
<dbReference type="Pfam" id="PF03150">
    <property type="entry name" value="CCP_MauG"/>
    <property type="match status" value="1"/>
</dbReference>
<gene>
    <name evidence="9" type="ORF">SAMN06295955_11187</name>
</gene>
<dbReference type="EMBL" id="FZPA01000011">
    <property type="protein sequence ID" value="SNT09585.1"/>
    <property type="molecule type" value="Genomic_DNA"/>
</dbReference>
<dbReference type="GO" id="GO:0030313">
    <property type="term" value="C:cell envelope"/>
    <property type="evidence" value="ECO:0007669"/>
    <property type="project" value="UniProtKB-SubCell"/>
</dbReference>
<dbReference type="Gene3D" id="1.10.760.10">
    <property type="entry name" value="Cytochrome c-like domain"/>
    <property type="match status" value="2"/>
</dbReference>
<organism evidence="9 10">
    <name type="scientific">Sphingopyxis indica</name>
    <dbReference type="NCBI Taxonomy" id="436663"/>
    <lineage>
        <taxon>Bacteria</taxon>
        <taxon>Pseudomonadati</taxon>
        <taxon>Pseudomonadota</taxon>
        <taxon>Alphaproteobacteria</taxon>
        <taxon>Sphingomonadales</taxon>
        <taxon>Sphingomonadaceae</taxon>
        <taxon>Sphingopyxis</taxon>
    </lineage>
</organism>
<dbReference type="PANTHER" id="PTHR30600">
    <property type="entry name" value="CYTOCHROME C PEROXIDASE-RELATED"/>
    <property type="match status" value="1"/>
</dbReference>
<evidence type="ECO:0000256" key="5">
    <source>
        <dbReference type="ARBA" id="ARBA00023004"/>
    </source>
</evidence>
<evidence type="ECO:0000256" key="6">
    <source>
        <dbReference type="PROSITE-ProRule" id="PRU00433"/>
    </source>
</evidence>
<feature type="domain" description="Cytochrome c" evidence="8">
    <location>
        <begin position="65"/>
        <end position="180"/>
    </location>
</feature>
<keyword evidence="2 6" id="KW-0349">Heme</keyword>
<dbReference type="RefSeq" id="WP_212541937.1">
    <property type="nucleotide sequence ID" value="NZ_FZPA01000011.1"/>
</dbReference>